<accession>A0A179T0E2</accession>
<dbReference type="PANTHER" id="PTHR24567:SF74">
    <property type="entry name" value="HTH-TYPE TRANSCRIPTIONAL REGULATOR ARCR"/>
    <property type="match status" value="1"/>
</dbReference>
<dbReference type="AlphaFoldDB" id="A0A179T0E2"/>
<dbReference type="CDD" id="cd00038">
    <property type="entry name" value="CAP_ED"/>
    <property type="match status" value="1"/>
</dbReference>
<dbReference type="GO" id="GO:0003700">
    <property type="term" value="F:DNA-binding transcription factor activity"/>
    <property type="evidence" value="ECO:0007669"/>
    <property type="project" value="TreeGrafter"/>
</dbReference>
<evidence type="ECO:0000256" key="1">
    <source>
        <dbReference type="ARBA" id="ARBA00023015"/>
    </source>
</evidence>
<dbReference type="Proteomes" id="UP000078534">
    <property type="component" value="Unassembled WGS sequence"/>
</dbReference>
<gene>
    <name evidence="7" type="ORF">A6K24_20440</name>
</gene>
<keyword evidence="4" id="KW-0804">Transcription</keyword>
<organism evidence="7 8">
    <name type="scientific">Metabacillus litoralis</name>
    <dbReference type="NCBI Taxonomy" id="152268"/>
    <lineage>
        <taxon>Bacteria</taxon>
        <taxon>Bacillati</taxon>
        <taxon>Bacillota</taxon>
        <taxon>Bacilli</taxon>
        <taxon>Bacillales</taxon>
        <taxon>Bacillaceae</taxon>
        <taxon>Metabacillus</taxon>
    </lineage>
</organism>
<dbReference type="RefSeq" id="WP_083964556.1">
    <property type="nucleotide sequence ID" value="NZ_LWSG01000010.1"/>
</dbReference>
<feature type="domain" description="Cyclic nucleotide-binding" evidence="5">
    <location>
        <begin position="31"/>
        <end position="118"/>
    </location>
</feature>
<evidence type="ECO:0000259" key="5">
    <source>
        <dbReference type="PROSITE" id="PS50042"/>
    </source>
</evidence>
<evidence type="ECO:0000259" key="6">
    <source>
        <dbReference type="PROSITE" id="PS51063"/>
    </source>
</evidence>
<dbReference type="Gene3D" id="2.60.120.10">
    <property type="entry name" value="Jelly Rolls"/>
    <property type="match status" value="1"/>
</dbReference>
<evidence type="ECO:0000313" key="8">
    <source>
        <dbReference type="Proteomes" id="UP000078534"/>
    </source>
</evidence>
<dbReference type="InterPro" id="IPR018490">
    <property type="entry name" value="cNMP-bd_dom_sf"/>
</dbReference>
<feature type="domain" description="HTH crp-type" evidence="6">
    <location>
        <begin position="149"/>
        <end position="222"/>
    </location>
</feature>
<dbReference type="SMART" id="SM00100">
    <property type="entry name" value="cNMP"/>
    <property type="match status" value="1"/>
</dbReference>
<dbReference type="InterPro" id="IPR014710">
    <property type="entry name" value="RmlC-like_jellyroll"/>
</dbReference>
<dbReference type="PROSITE" id="PS51063">
    <property type="entry name" value="HTH_CRP_2"/>
    <property type="match status" value="1"/>
</dbReference>
<dbReference type="Pfam" id="PF00027">
    <property type="entry name" value="cNMP_binding"/>
    <property type="match status" value="1"/>
</dbReference>
<dbReference type="InterPro" id="IPR050397">
    <property type="entry name" value="Env_Response_Regulators"/>
</dbReference>
<evidence type="ECO:0008006" key="9">
    <source>
        <dbReference type="Google" id="ProtNLM"/>
    </source>
</evidence>
<evidence type="ECO:0000313" key="7">
    <source>
        <dbReference type="EMBL" id="OAS87074.1"/>
    </source>
</evidence>
<dbReference type="Gene3D" id="1.10.10.10">
    <property type="entry name" value="Winged helix-like DNA-binding domain superfamily/Winged helix DNA-binding domain"/>
    <property type="match status" value="1"/>
</dbReference>
<keyword evidence="1" id="KW-0805">Transcription regulation</keyword>
<proteinExistence type="predicted"/>
<dbReference type="Pfam" id="PF13545">
    <property type="entry name" value="HTH_Crp_2"/>
    <property type="match status" value="1"/>
</dbReference>
<dbReference type="InterPro" id="IPR012318">
    <property type="entry name" value="HTH_CRP"/>
</dbReference>
<dbReference type="SUPFAM" id="SSF46785">
    <property type="entry name" value="Winged helix' DNA-binding domain"/>
    <property type="match status" value="1"/>
</dbReference>
<evidence type="ECO:0000256" key="4">
    <source>
        <dbReference type="ARBA" id="ARBA00023163"/>
    </source>
</evidence>
<keyword evidence="8" id="KW-1185">Reference proteome</keyword>
<sequence length="240" mass="27681">MTATVLKMTNEKVVNTHIFSKDSINILKQKMSTIHVRSGDYLYYEGDSIDKIYYILVGSINLYKSTEDGKILTLNYFEADDMFGDCTSSSKRGSMENAKAIEDSVVGVIDKHDIEILLWENRNFSMEFTKWVSFSQQLTQTKLRDLMFFGKNGALASVLIRMTNTYGIQEGDMWRITKKFTHDEISSFIGTPRETVTRMLNQLKKDGIIQYEKGYLTVYNLNSLRQICRCDDCPLQVCRL</sequence>
<comment type="caution">
    <text evidence="7">The sequence shown here is derived from an EMBL/GenBank/DDBJ whole genome shotgun (WGS) entry which is preliminary data.</text>
</comment>
<dbReference type="SMART" id="SM00419">
    <property type="entry name" value="HTH_CRP"/>
    <property type="match status" value="1"/>
</dbReference>
<dbReference type="OrthoDB" id="9810708at2"/>
<dbReference type="STRING" id="152268.A6K24_20440"/>
<dbReference type="GO" id="GO:0003677">
    <property type="term" value="F:DNA binding"/>
    <property type="evidence" value="ECO:0007669"/>
    <property type="project" value="UniProtKB-KW"/>
</dbReference>
<reference evidence="8" key="1">
    <citation type="submission" date="2016-04" db="EMBL/GenBank/DDBJ databases">
        <authorList>
            <person name="Lyu Z."/>
            <person name="Lyu W."/>
        </authorList>
    </citation>
    <scope>NUCLEOTIDE SEQUENCE [LARGE SCALE GENOMIC DNA]</scope>
    <source>
        <strain evidence="8">C44</strain>
    </source>
</reference>
<dbReference type="InterPro" id="IPR000595">
    <property type="entry name" value="cNMP-bd_dom"/>
</dbReference>
<name>A0A179T0E2_9BACI</name>
<dbReference type="PANTHER" id="PTHR24567">
    <property type="entry name" value="CRP FAMILY TRANSCRIPTIONAL REGULATORY PROTEIN"/>
    <property type="match status" value="1"/>
</dbReference>
<dbReference type="SUPFAM" id="SSF51206">
    <property type="entry name" value="cAMP-binding domain-like"/>
    <property type="match status" value="1"/>
</dbReference>
<evidence type="ECO:0000256" key="3">
    <source>
        <dbReference type="ARBA" id="ARBA00023159"/>
    </source>
</evidence>
<dbReference type="PRINTS" id="PR00034">
    <property type="entry name" value="HTHCRP"/>
</dbReference>
<dbReference type="EMBL" id="LWSG01000010">
    <property type="protein sequence ID" value="OAS87074.1"/>
    <property type="molecule type" value="Genomic_DNA"/>
</dbReference>
<dbReference type="InterPro" id="IPR036390">
    <property type="entry name" value="WH_DNA-bd_sf"/>
</dbReference>
<keyword evidence="2" id="KW-0238">DNA-binding</keyword>
<dbReference type="InterPro" id="IPR036388">
    <property type="entry name" value="WH-like_DNA-bd_sf"/>
</dbReference>
<dbReference type="PROSITE" id="PS50042">
    <property type="entry name" value="CNMP_BINDING_3"/>
    <property type="match status" value="1"/>
</dbReference>
<dbReference type="GO" id="GO:0005829">
    <property type="term" value="C:cytosol"/>
    <property type="evidence" value="ECO:0007669"/>
    <property type="project" value="TreeGrafter"/>
</dbReference>
<evidence type="ECO:0000256" key="2">
    <source>
        <dbReference type="ARBA" id="ARBA00023125"/>
    </source>
</evidence>
<protein>
    <recommendedName>
        <fullName evidence="9">Crp/Fnr family transcriptional regulator</fullName>
    </recommendedName>
</protein>
<keyword evidence="3" id="KW-0010">Activator</keyword>